<gene>
    <name evidence="1" type="ORF">SAMN05421856_11165</name>
</gene>
<dbReference type="AlphaFoldDB" id="A0A1H8D305"/>
<evidence type="ECO:0000313" key="1">
    <source>
        <dbReference type="EMBL" id="SEN01104.1"/>
    </source>
</evidence>
<proteinExistence type="predicted"/>
<organism evidence="1 2">
    <name type="scientific">Chryseobacterium taichungense</name>
    <dbReference type="NCBI Taxonomy" id="295069"/>
    <lineage>
        <taxon>Bacteria</taxon>
        <taxon>Pseudomonadati</taxon>
        <taxon>Bacteroidota</taxon>
        <taxon>Flavobacteriia</taxon>
        <taxon>Flavobacteriales</taxon>
        <taxon>Weeksellaceae</taxon>
        <taxon>Chryseobacterium group</taxon>
        <taxon>Chryseobacterium</taxon>
    </lineage>
</organism>
<sequence>MIAPFNPVIPIFSGPALGVALIKKVNPTLSNPNIKKVLHLKAQTEWRDNFPITPIGKFNGVHAKELTVLGAHSDVGGAYWQTEAELNTLHFFDLGVNASSVEKQKLEQQKELLRNWYITQNLCKAHQIHWKLFHHVLSYEGQIGEHPSTTKKELLEETFMGNSTVKTVGNRTYVLQGYHHKLLSKRPLNNKLSLVYMNVMKYIALHYADVPFTFPVKDTPHPEEYILPDGNGEEQDLKNYQDLLIKVAEDSWTNKEGKTTTYPLLVNNDGYYKLSAEMSQYILGNFVHLSANFNSPLKDALDHYNFAYANVPQFTDEKEFKNPPYERKSYNPELLGYDLY</sequence>
<keyword evidence="2" id="KW-1185">Reference proteome</keyword>
<accession>A0A1H8D305</accession>
<evidence type="ECO:0000313" key="2">
    <source>
        <dbReference type="Proteomes" id="UP000199450"/>
    </source>
</evidence>
<evidence type="ECO:0008006" key="3">
    <source>
        <dbReference type="Google" id="ProtNLM"/>
    </source>
</evidence>
<name>A0A1H8D305_9FLAO</name>
<dbReference type="STRING" id="295069.SAMN05421856_11165"/>
<dbReference type="Proteomes" id="UP000199450">
    <property type="component" value="Unassembled WGS sequence"/>
</dbReference>
<dbReference type="EMBL" id="FOBV01000011">
    <property type="protein sequence ID" value="SEN01104.1"/>
    <property type="molecule type" value="Genomic_DNA"/>
</dbReference>
<reference evidence="2" key="1">
    <citation type="submission" date="2016-10" db="EMBL/GenBank/DDBJ databases">
        <authorList>
            <person name="Varghese N."/>
            <person name="Submissions S."/>
        </authorList>
    </citation>
    <scope>NUCLEOTIDE SEQUENCE [LARGE SCALE GENOMIC DNA]</scope>
    <source>
        <strain evidence="2">DSM 17453</strain>
    </source>
</reference>
<protein>
    <recommendedName>
        <fullName evidence="3">DUF2235 domain-containing protein</fullName>
    </recommendedName>
</protein>
<dbReference type="RefSeq" id="WP_090001823.1">
    <property type="nucleotide sequence ID" value="NZ_FOBV01000011.1"/>
</dbReference>
<dbReference type="OrthoDB" id="4378831at2"/>